<protein>
    <submittedName>
        <fullName evidence="1">Uncharacterized protein</fullName>
    </submittedName>
</protein>
<proteinExistence type="predicted"/>
<reference evidence="1 2" key="1">
    <citation type="submission" date="2016-03" db="EMBL/GenBank/DDBJ databases">
        <title>Comparative genomics of the ectomycorrhizal sister species Rhizopogon vinicolor and Rhizopogon vesiculosus (Basidiomycota: Boletales) reveals a divergence of the mating type B locus.</title>
        <authorList>
            <person name="Mujic A.B."/>
            <person name="Kuo A."/>
            <person name="Tritt A."/>
            <person name="Lipzen A."/>
            <person name="Chen C."/>
            <person name="Johnson J."/>
            <person name="Sharma A."/>
            <person name="Barry K."/>
            <person name="Grigoriev I.V."/>
            <person name="Spatafora J.W."/>
        </authorList>
    </citation>
    <scope>NUCLEOTIDE SEQUENCE [LARGE SCALE GENOMIC DNA]</scope>
    <source>
        <strain evidence="1 2">AM-OR11-056</strain>
    </source>
</reference>
<keyword evidence="2" id="KW-1185">Reference proteome</keyword>
<sequence>MDATAKTSDSLDITNIIRISTNLQVELEHANFAIASVLLVPPPCTLVIPPMHRSCYLGALFVKVFTCRNGQQAITFAL</sequence>
<accession>A0A1J8QKJ6</accession>
<evidence type="ECO:0000313" key="2">
    <source>
        <dbReference type="Proteomes" id="UP000183567"/>
    </source>
</evidence>
<dbReference type="EMBL" id="LVVM01003901">
    <property type="protein sequence ID" value="OJA14081.1"/>
    <property type="molecule type" value="Genomic_DNA"/>
</dbReference>
<gene>
    <name evidence="1" type="ORF">AZE42_10883</name>
</gene>
<organism evidence="1 2">
    <name type="scientific">Rhizopogon vesiculosus</name>
    <dbReference type="NCBI Taxonomy" id="180088"/>
    <lineage>
        <taxon>Eukaryota</taxon>
        <taxon>Fungi</taxon>
        <taxon>Dikarya</taxon>
        <taxon>Basidiomycota</taxon>
        <taxon>Agaricomycotina</taxon>
        <taxon>Agaricomycetes</taxon>
        <taxon>Agaricomycetidae</taxon>
        <taxon>Boletales</taxon>
        <taxon>Suillineae</taxon>
        <taxon>Rhizopogonaceae</taxon>
        <taxon>Rhizopogon</taxon>
    </lineage>
</organism>
<dbReference type="OrthoDB" id="10493948at2759"/>
<dbReference type="Proteomes" id="UP000183567">
    <property type="component" value="Unassembled WGS sequence"/>
</dbReference>
<name>A0A1J8QKJ6_9AGAM</name>
<dbReference type="AlphaFoldDB" id="A0A1J8QKJ6"/>
<evidence type="ECO:0000313" key="1">
    <source>
        <dbReference type="EMBL" id="OJA14081.1"/>
    </source>
</evidence>
<comment type="caution">
    <text evidence="1">The sequence shown here is derived from an EMBL/GenBank/DDBJ whole genome shotgun (WGS) entry which is preliminary data.</text>
</comment>